<evidence type="ECO:0000313" key="3">
    <source>
        <dbReference type="Proteomes" id="UP001595607"/>
    </source>
</evidence>
<evidence type="ECO:0000256" key="1">
    <source>
        <dbReference type="SAM" id="SignalP"/>
    </source>
</evidence>
<evidence type="ECO:0000313" key="2">
    <source>
        <dbReference type="EMBL" id="MFC3302681.1"/>
    </source>
</evidence>
<dbReference type="Proteomes" id="UP001595607">
    <property type="component" value="Unassembled WGS sequence"/>
</dbReference>
<keyword evidence="1" id="KW-0732">Signal</keyword>
<proteinExistence type="predicted"/>
<organism evidence="2 3">
    <name type="scientific">Parvularcula lutaonensis</name>
    <dbReference type="NCBI Taxonomy" id="491923"/>
    <lineage>
        <taxon>Bacteria</taxon>
        <taxon>Pseudomonadati</taxon>
        <taxon>Pseudomonadota</taxon>
        <taxon>Alphaproteobacteria</taxon>
        <taxon>Parvularculales</taxon>
        <taxon>Parvularculaceae</taxon>
        <taxon>Parvularcula</taxon>
    </lineage>
</organism>
<accession>A0ABV7MBV5</accession>
<sequence length="238" mass="26917">MVRIALTVIALCLSTAAQAQNTAGVFGPIIKEGHKLAEYRFSSGEPFDNLTPWAQRIFYEQSFNDRLMGRLEYQWRDQSEFTDAQFEFLRAMLWIDAGKLTENWHTGFRIDARVRDGGRPDDIALSWSNQFTLSEDTFARFVVMSLFNIGDGVDASPVIETRSSIFKRLDSGHSIGVELYDNLGQVNAFASFEKGRHEIAPVITWPVPGPYTLYTSVSFGLSDPVPDYGLRLRVGRQF</sequence>
<gene>
    <name evidence="2" type="ORF">ACFONP_08045</name>
</gene>
<name>A0ABV7MBV5_9PROT</name>
<feature type="signal peptide" evidence="1">
    <location>
        <begin position="1"/>
        <end position="19"/>
    </location>
</feature>
<protein>
    <submittedName>
        <fullName evidence="2">Uncharacterized protein</fullName>
    </submittedName>
</protein>
<dbReference type="RefSeq" id="WP_189571243.1">
    <property type="nucleotide sequence ID" value="NZ_BMXU01000001.1"/>
</dbReference>
<comment type="caution">
    <text evidence="2">The sequence shown here is derived from an EMBL/GenBank/DDBJ whole genome shotgun (WGS) entry which is preliminary data.</text>
</comment>
<dbReference type="EMBL" id="JBHRVA010000002">
    <property type="protein sequence ID" value="MFC3302681.1"/>
    <property type="molecule type" value="Genomic_DNA"/>
</dbReference>
<keyword evidence="3" id="KW-1185">Reference proteome</keyword>
<feature type="chain" id="PRO_5045140943" evidence="1">
    <location>
        <begin position="20"/>
        <end position="238"/>
    </location>
</feature>
<reference evidence="3" key="1">
    <citation type="journal article" date="2019" name="Int. J. Syst. Evol. Microbiol.">
        <title>The Global Catalogue of Microorganisms (GCM) 10K type strain sequencing project: providing services to taxonomists for standard genome sequencing and annotation.</title>
        <authorList>
            <consortium name="The Broad Institute Genomics Platform"/>
            <consortium name="The Broad Institute Genome Sequencing Center for Infectious Disease"/>
            <person name="Wu L."/>
            <person name="Ma J."/>
        </authorList>
    </citation>
    <scope>NUCLEOTIDE SEQUENCE [LARGE SCALE GENOMIC DNA]</scope>
    <source>
        <strain evidence="3">KCTC 22245</strain>
    </source>
</reference>